<dbReference type="RefSeq" id="WP_145801202.1">
    <property type="nucleotide sequence ID" value="NZ_VIVK01000001.1"/>
</dbReference>
<dbReference type="PANTHER" id="PTHR43708:SF3">
    <property type="entry name" value="OXIDOREDUCTASE"/>
    <property type="match status" value="1"/>
</dbReference>
<organism evidence="3 4">
    <name type="scientific">Kribbella amoyensis</name>
    <dbReference type="NCBI Taxonomy" id="996641"/>
    <lineage>
        <taxon>Bacteria</taxon>
        <taxon>Bacillati</taxon>
        <taxon>Actinomycetota</taxon>
        <taxon>Actinomycetes</taxon>
        <taxon>Propionibacteriales</taxon>
        <taxon>Kribbellaceae</taxon>
        <taxon>Kribbella</taxon>
    </lineage>
</organism>
<dbReference type="Pfam" id="PF01408">
    <property type="entry name" value="GFO_IDH_MocA"/>
    <property type="match status" value="1"/>
</dbReference>
<dbReference type="GO" id="GO:0000166">
    <property type="term" value="F:nucleotide binding"/>
    <property type="evidence" value="ECO:0007669"/>
    <property type="project" value="InterPro"/>
</dbReference>
<dbReference type="SUPFAM" id="SSF55347">
    <property type="entry name" value="Glyceraldehyde-3-phosphate dehydrogenase-like, C-terminal domain"/>
    <property type="match status" value="1"/>
</dbReference>
<feature type="domain" description="Gfo/Idh/MocA-like oxidoreductase N-terminal" evidence="1">
    <location>
        <begin position="2"/>
        <end position="119"/>
    </location>
</feature>
<dbReference type="EMBL" id="VIVK01000001">
    <property type="protein sequence ID" value="TWD78978.1"/>
    <property type="molecule type" value="Genomic_DNA"/>
</dbReference>
<name>A0A561BJC4_9ACTN</name>
<dbReference type="InterPro" id="IPR036291">
    <property type="entry name" value="NAD(P)-bd_dom_sf"/>
</dbReference>
<accession>A0A561BJC4</accession>
<feature type="domain" description="GFO/IDH/MocA-like oxidoreductase" evidence="2">
    <location>
        <begin position="129"/>
        <end position="250"/>
    </location>
</feature>
<dbReference type="Gene3D" id="3.30.360.10">
    <property type="entry name" value="Dihydrodipicolinate Reductase, domain 2"/>
    <property type="match status" value="1"/>
</dbReference>
<dbReference type="Gene3D" id="3.40.50.720">
    <property type="entry name" value="NAD(P)-binding Rossmann-like Domain"/>
    <property type="match status" value="1"/>
</dbReference>
<dbReference type="AlphaFoldDB" id="A0A561BJC4"/>
<evidence type="ECO:0000259" key="1">
    <source>
        <dbReference type="Pfam" id="PF01408"/>
    </source>
</evidence>
<dbReference type="Pfam" id="PF22725">
    <property type="entry name" value="GFO_IDH_MocA_C3"/>
    <property type="match status" value="1"/>
</dbReference>
<dbReference type="Proteomes" id="UP000318380">
    <property type="component" value="Unassembled WGS sequence"/>
</dbReference>
<dbReference type="OrthoDB" id="9815825at2"/>
<keyword evidence="4" id="KW-1185">Reference proteome</keyword>
<comment type="caution">
    <text evidence="3">The sequence shown here is derived from an EMBL/GenBank/DDBJ whole genome shotgun (WGS) entry which is preliminary data.</text>
</comment>
<evidence type="ECO:0000259" key="2">
    <source>
        <dbReference type="Pfam" id="PF22725"/>
    </source>
</evidence>
<evidence type="ECO:0000313" key="3">
    <source>
        <dbReference type="EMBL" id="TWD78978.1"/>
    </source>
</evidence>
<proteinExistence type="predicted"/>
<evidence type="ECO:0000313" key="4">
    <source>
        <dbReference type="Proteomes" id="UP000318380"/>
    </source>
</evidence>
<reference evidence="3 4" key="1">
    <citation type="submission" date="2019-06" db="EMBL/GenBank/DDBJ databases">
        <title>Sequencing the genomes of 1000 actinobacteria strains.</title>
        <authorList>
            <person name="Klenk H.-P."/>
        </authorList>
    </citation>
    <scope>NUCLEOTIDE SEQUENCE [LARGE SCALE GENOMIC DNA]</scope>
    <source>
        <strain evidence="3 4">DSM 24683</strain>
    </source>
</reference>
<gene>
    <name evidence="3" type="ORF">FB561_0026</name>
</gene>
<dbReference type="SUPFAM" id="SSF51735">
    <property type="entry name" value="NAD(P)-binding Rossmann-fold domains"/>
    <property type="match status" value="1"/>
</dbReference>
<dbReference type="InterPro" id="IPR055170">
    <property type="entry name" value="GFO_IDH_MocA-like_dom"/>
</dbReference>
<protein>
    <submittedName>
        <fullName evidence="3">Putative dehydrogenase</fullName>
    </submittedName>
</protein>
<dbReference type="InterPro" id="IPR000683">
    <property type="entry name" value="Gfo/Idh/MocA-like_OxRdtase_N"/>
</dbReference>
<dbReference type="InterPro" id="IPR051317">
    <property type="entry name" value="Gfo/Idh/MocA_oxidoreduct"/>
</dbReference>
<sequence length="351" mass="36870">MIRVGIIGARGVGAIHAAVLAALPEVEVTTIAGTTPASAAAAARRLGVPRWTADLTELVSKVDAVHVCSPNDQHFEAVRLALAAGKHVLCEKPLTLTPDQADVLAATALQHGGITAVAYNYRYSVLVPRLRRLVSDGRLGEVHTIRASYLQAWGLEGRQSWRSDPARTGRSRVLSDIGVHLLDLVEFVGDTHFEALNTTFTGLSRTDPRCDDVAMATARSGDGIGLSFVASQISAGHANSLTISVDGRSASAEWSLTDAEVVTVSAAVPGLRTDVHAPASVAGEFWRAEPSPDSARRALFTDFYSAVATGTRPSRLPTFADGARHVRIVAAASEALTSRPQGGNDDSALSA</sequence>
<dbReference type="PANTHER" id="PTHR43708">
    <property type="entry name" value="CONSERVED EXPRESSED OXIDOREDUCTASE (EUROFUNG)"/>
    <property type="match status" value="1"/>
</dbReference>